<dbReference type="SUPFAM" id="SSF109998">
    <property type="entry name" value="Triger factor/SurA peptide-binding domain-like"/>
    <property type="match status" value="1"/>
</dbReference>
<evidence type="ECO:0000256" key="4">
    <source>
        <dbReference type="ARBA" id="ARBA00022692"/>
    </source>
</evidence>
<evidence type="ECO:0000256" key="3">
    <source>
        <dbReference type="ARBA" id="ARBA00022519"/>
    </source>
</evidence>
<evidence type="ECO:0000256" key="7">
    <source>
        <dbReference type="ARBA" id="ARBA00023186"/>
    </source>
</evidence>
<evidence type="ECO:0000256" key="8">
    <source>
        <dbReference type="ARBA" id="ARBA00038408"/>
    </source>
</evidence>
<sequence length="519" mass="59026">MLAQLADESDYATTQRELQMLIQSNDVFKVEGKFSIDRYKDLLRLNGISDVEYERIQTEGLTQNQIKRNFSDSAFLTPSALKRIQSLNDQERKFSHIMLNTKNYIDEVKVNPESVKEFFDENKQVFLEPQKVKVDFVELSTKEIAKSIKVNDDDLSNLYEDEQARFSTEEERKAQHILVESEGLANTIITQLKQGESFAELAAKHSQDTGSKDSGGDLGFFAMGAMVPEFEAKVFAMKEGEVSSPVKTDFGYHIIKLNKIKASEVKSFESLRSELTKLYTEREVQKSIYKLTEQLSNLSYEEDLEAVANQMDLELRTSEFFTQDTKEHDAKFVAAAYSDEVLNKGESSKLIELSKDKFVVLRINERNPQREKTFDEVKVEIAKHLSGLLAKTFIDNVADKITALLSKGDTTTVQKLMEKYQLTWKDVGWVKRSSREENTGIINIVFSLPKPNDGVIYDAQSLNAEQSIVLKLSAIRVSNNVPNNALSSVILGFESEAFFNSILKTLHKDIDIKIFSDRL</sequence>
<keyword evidence="4" id="KW-0812">Transmembrane</keyword>
<keyword evidence="2" id="KW-1003">Cell membrane</keyword>
<dbReference type="InterPro" id="IPR027304">
    <property type="entry name" value="Trigger_fact/SurA_dom_sf"/>
</dbReference>
<evidence type="ECO:0000259" key="12">
    <source>
        <dbReference type="PROSITE" id="PS50198"/>
    </source>
</evidence>
<keyword evidence="6" id="KW-0472">Membrane</keyword>
<dbReference type="AlphaFoldDB" id="A0A1H6KD70"/>
<evidence type="ECO:0000256" key="9">
    <source>
        <dbReference type="ARBA" id="ARBA00040743"/>
    </source>
</evidence>
<comment type="similarity">
    <text evidence="8">Belongs to the PpiD chaperone family.</text>
</comment>
<dbReference type="EMBL" id="CDSC02000144">
    <property type="protein sequence ID" value="SEH73353.1"/>
    <property type="molecule type" value="Genomic_DNA"/>
</dbReference>
<keyword evidence="11" id="KW-0697">Rotamase</keyword>
<dbReference type="InterPro" id="IPR023058">
    <property type="entry name" value="PPIase_PpiC_CS"/>
</dbReference>
<dbReference type="Pfam" id="PF00639">
    <property type="entry name" value="Rotamase"/>
    <property type="match status" value="1"/>
</dbReference>
<dbReference type="Pfam" id="PF13624">
    <property type="entry name" value="SurA_N_3"/>
    <property type="match status" value="1"/>
</dbReference>
<dbReference type="Proteomes" id="UP000198988">
    <property type="component" value="Unassembled WGS sequence"/>
</dbReference>
<evidence type="ECO:0000313" key="13">
    <source>
        <dbReference type="EMBL" id="SEH73353.1"/>
    </source>
</evidence>
<dbReference type="InterPro" id="IPR046357">
    <property type="entry name" value="PPIase_dom_sf"/>
</dbReference>
<evidence type="ECO:0000256" key="2">
    <source>
        <dbReference type="ARBA" id="ARBA00022475"/>
    </source>
</evidence>
<evidence type="ECO:0000256" key="5">
    <source>
        <dbReference type="ARBA" id="ARBA00022989"/>
    </source>
</evidence>
<keyword evidence="7" id="KW-0143">Chaperone</keyword>
<dbReference type="PROSITE" id="PS50198">
    <property type="entry name" value="PPIC_PPIASE_2"/>
    <property type="match status" value="1"/>
</dbReference>
<dbReference type="GO" id="GO:0005886">
    <property type="term" value="C:plasma membrane"/>
    <property type="evidence" value="ECO:0007669"/>
    <property type="project" value="UniProtKB-SubCell"/>
</dbReference>
<proteinExistence type="inferred from homology"/>
<dbReference type="Gene3D" id="3.10.50.40">
    <property type="match status" value="1"/>
</dbReference>
<organism evidence="13 14">
    <name type="scientific">Bathymodiolus azoricus thioautotrophic gill symbiont</name>
    <dbReference type="NCBI Taxonomy" id="235205"/>
    <lineage>
        <taxon>Bacteria</taxon>
        <taxon>Pseudomonadati</taxon>
        <taxon>Pseudomonadota</taxon>
        <taxon>Gammaproteobacteria</taxon>
        <taxon>sulfur-oxidizing symbionts</taxon>
    </lineage>
</organism>
<dbReference type="PANTHER" id="PTHR47529">
    <property type="entry name" value="PEPTIDYL-PROLYL CIS-TRANS ISOMERASE D"/>
    <property type="match status" value="1"/>
</dbReference>
<gene>
    <name evidence="13" type="ORF">BAZSYMA_ACONTIG08627_2</name>
</gene>
<dbReference type="SUPFAM" id="SSF54534">
    <property type="entry name" value="FKBP-like"/>
    <property type="match status" value="1"/>
</dbReference>
<name>A0A1H6KD70_9GAMM</name>
<accession>A0A1H6KD70</accession>
<evidence type="ECO:0000256" key="1">
    <source>
        <dbReference type="ARBA" id="ARBA00004382"/>
    </source>
</evidence>
<dbReference type="InterPro" id="IPR000297">
    <property type="entry name" value="PPIase_PpiC"/>
</dbReference>
<comment type="subcellular location">
    <subcellularLocation>
        <location evidence="1">Cell inner membrane</location>
        <topology evidence="1">Single-pass type II membrane protein</topology>
        <orientation evidence="1">Periplasmic side</orientation>
    </subcellularLocation>
</comment>
<evidence type="ECO:0000256" key="11">
    <source>
        <dbReference type="PROSITE-ProRule" id="PRU00278"/>
    </source>
</evidence>
<evidence type="ECO:0000256" key="10">
    <source>
        <dbReference type="ARBA" id="ARBA00042775"/>
    </source>
</evidence>
<dbReference type="PROSITE" id="PS01096">
    <property type="entry name" value="PPIC_PPIASE_1"/>
    <property type="match status" value="1"/>
</dbReference>
<reference evidence="14" key="1">
    <citation type="submission" date="2016-06" db="EMBL/GenBank/DDBJ databases">
        <authorList>
            <person name="Petersen J."/>
            <person name="Sayavedra L."/>
        </authorList>
    </citation>
    <scope>NUCLEOTIDE SEQUENCE [LARGE SCALE GENOMIC DNA]</scope>
    <source>
        <strain evidence="14">BazSymA</strain>
    </source>
</reference>
<protein>
    <recommendedName>
        <fullName evidence="9">Periplasmic chaperone PpiD</fullName>
    </recommendedName>
    <alternativeName>
        <fullName evidence="10">Periplasmic folding chaperone</fullName>
    </alternativeName>
</protein>
<evidence type="ECO:0000313" key="14">
    <source>
        <dbReference type="Proteomes" id="UP000198988"/>
    </source>
</evidence>
<keyword evidence="11 13" id="KW-0413">Isomerase</keyword>
<keyword evidence="3" id="KW-0997">Cell inner membrane</keyword>
<dbReference type="PANTHER" id="PTHR47529:SF1">
    <property type="entry name" value="PERIPLASMIC CHAPERONE PPID"/>
    <property type="match status" value="1"/>
</dbReference>
<feature type="domain" description="PpiC" evidence="12">
    <location>
        <begin position="169"/>
        <end position="259"/>
    </location>
</feature>
<dbReference type="GO" id="GO:0003755">
    <property type="term" value="F:peptidyl-prolyl cis-trans isomerase activity"/>
    <property type="evidence" value="ECO:0007669"/>
    <property type="project" value="UniProtKB-KW"/>
</dbReference>
<dbReference type="InterPro" id="IPR052029">
    <property type="entry name" value="PpiD_chaperone"/>
</dbReference>
<evidence type="ECO:0000256" key="6">
    <source>
        <dbReference type="ARBA" id="ARBA00023136"/>
    </source>
</evidence>
<keyword evidence="5" id="KW-1133">Transmembrane helix</keyword>